<dbReference type="RefSeq" id="WP_137276157.1">
    <property type="nucleotide sequence ID" value="NZ_QKNX01000002.1"/>
</dbReference>
<feature type="domain" description="MaoC-like" evidence="1">
    <location>
        <begin position="189"/>
        <end position="279"/>
    </location>
</feature>
<dbReference type="AlphaFoldDB" id="A0A4U5JD93"/>
<sequence>MPTRTLEELRSMVGTSARTAEGLRIEAGKVAEFAAAIGDESPIYRDAAVARERGYEAIPAPLTFTRTAEFPRYRPAEFVEPRGFGLGLDPTTTLHGEQSYEYHAPAVVGDVLSATATLTDVRRHEGDRGGEMTFAEIEQVFEDRTGRPIVTVRSTYIETEGAEVLDESSGSRDPEPPDAEADLRLISEELNRTDFVEYAGASGDFTPLHFDEPYARSCGFETVFAQGMLTAGAASRVLTDRFGVGAVRRYRTRFEDIVFPGESVVVRGTVTGERSDVGTPLVDVELTAATRDGRRVLSGSATAVRDVES</sequence>
<evidence type="ECO:0000313" key="3">
    <source>
        <dbReference type="EMBL" id="TKR26241.1"/>
    </source>
</evidence>
<protein>
    <submittedName>
        <fullName evidence="3">Dehydratase</fullName>
    </submittedName>
</protein>
<dbReference type="InterPro" id="IPR029069">
    <property type="entry name" value="HotDog_dom_sf"/>
</dbReference>
<dbReference type="EMBL" id="QKNX01000002">
    <property type="protein sequence ID" value="TKR26241.1"/>
    <property type="molecule type" value="Genomic_DNA"/>
</dbReference>
<evidence type="ECO:0000259" key="1">
    <source>
        <dbReference type="Pfam" id="PF01575"/>
    </source>
</evidence>
<dbReference type="InterPro" id="IPR002539">
    <property type="entry name" value="MaoC-like_dom"/>
</dbReference>
<organism evidence="3 4">
    <name type="scientific">Natronomonas salsuginis</name>
    <dbReference type="NCBI Taxonomy" id="2217661"/>
    <lineage>
        <taxon>Archaea</taxon>
        <taxon>Methanobacteriati</taxon>
        <taxon>Methanobacteriota</taxon>
        <taxon>Stenosarchaea group</taxon>
        <taxon>Halobacteria</taxon>
        <taxon>Halobacteriales</taxon>
        <taxon>Natronomonadaceae</taxon>
        <taxon>Natronomonas</taxon>
    </lineage>
</organism>
<proteinExistence type="predicted"/>
<dbReference type="Pfam" id="PF01575">
    <property type="entry name" value="MaoC_dehydratas"/>
    <property type="match status" value="1"/>
</dbReference>
<dbReference type="OrthoDB" id="51509at2157"/>
<keyword evidence="4" id="KW-1185">Reference proteome</keyword>
<accession>A0A4U5JD93</accession>
<reference evidence="3 4" key="1">
    <citation type="submission" date="2019-04" db="EMBL/GenBank/DDBJ databases">
        <title>Natronomonas sp. F20-122 a newhaloarchaeon isolated from a saline saltern of Isla Bacuta, Huelva, Spain.</title>
        <authorList>
            <person name="Duran-Viseras A."/>
            <person name="Sanchez-Porro C."/>
            <person name="Ventosa A."/>
        </authorList>
    </citation>
    <scope>NUCLEOTIDE SEQUENCE [LARGE SCALE GENOMIC DNA]</scope>
    <source>
        <strain evidence="3 4">F20-122</strain>
    </source>
</reference>
<dbReference type="Proteomes" id="UP000308037">
    <property type="component" value="Unassembled WGS sequence"/>
</dbReference>
<dbReference type="GO" id="GO:0006633">
    <property type="term" value="P:fatty acid biosynthetic process"/>
    <property type="evidence" value="ECO:0007669"/>
    <property type="project" value="TreeGrafter"/>
</dbReference>
<feature type="domain" description="FAS1-like dehydratase" evidence="2">
    <location>
        <begin position="12"/>
        <end position="151"/>
    </location>
</feature>
<dbReference type="CDD" id="cd03441">
    <property type="entry name" value="R_hydratase_like"/>
    <property type="match status" value="1"/>
</dbReference>
<dbReference type="Gene3D" id="3.10.129.10">
    <property type="entry name" value="Hotdog Thioesterase"/>
    <property type="match status" value="2"/>
</dbReference>
<dbReference type="InterPro" id="IPR050965">
    <property type="entry name" value="UPF0336/Enoyl-CoA_hydratase"/>
</dbReference>
<evidence type="ECO:0000313" key="4">
    <source>
        <dbReference type="Proteomes" id="UP000308037"/>
    </source>
</evidence>
<gene>
    <name evidence="3" type="ORF">DM868_07025</name>
</gene>
<dbReference type="SUPFAM" id="SSF54637">
    <property type="entry name" value="Thioesterase/thiol ester dehydrase-isomerase"/>
    <property type="match status" value="2"/>
</dbReference>
<dbReference type="Pfam" id="PF13452">
    <property type="entry name" value="FAS1_DH_region"/>
    <property type="match status" value="1"/>
</dbReference>
<name>A0A4U5JD93_9EURY</name>
<evidence type="ECO:0000259" key="2">
    <source>
        <dbReference type="Pfam" id="PF13452"/>
    </source>
</evidence>
<dbReference type="GO" id="GO:0019171">
    <property type="term" value="F:(3R)-hydroxyacyl-[acyl-carrier-protein] dehydratase activity"/>
    <property type="evidence" value="ECO:0007669"/>
    <property type="project" value="TreeGrafter"/>
</dbReference>
<dbReference type="PANTHER" id="PTHR43437:SF3">
    <property type="entry name" value="HYDROXYACYL-THIOESTER DEHYDRATASE TYPE 2, MITOCHONDRIAL"/>
    <property type="match status" value="1"/>
</dbReference>
<comment type="caution">
    <text evidence="3">The sequence shown here is derived from an EMBL/GenBank/DDBJ whole genome shotgun (WGS) entry which is preliminary data.</text>
</comment>
<dbReference type="PANTHER" id="PTHR43437">
    <property type="entry name" value="HYDROXYACYL-THIOESTER DEHYDRATASE TYPE 2, MITOCHONDRIAL-RELATED"/>
    <property type="match status" value="1"/>
</dbReference>
<dbReference type="InterPro" id="IPR039569">
    <property type="entry name" value="FAS1-like_DH_region"/>
</dbReference>